<dbReference type="Pfam" id="PF12833">
    <property type="entry name" value="HTH_18"/>
    <property type="match status" value="1"/>
</dbReference>
<keyword evidence="3" id="KW-0804">Transcription</keyword>
<dbReference type="PANTHER" id="PTHR43280">
    <property type="entry name" value="ARAC-FAMILY TRANSCRIPTIONAL REGULATOR"/>
    <property type="match status" value="1"/>
</dbReference>
<proteinExistence type="predicted"/>
<sequence>MTFYQQQVLKFKNELYPHESLCQQVVQAKRFMDSQLDNNLTLDAIAQEASVSKFHFIRLFKKLYGQTPHQYLILVRIAKAKQLLRTNNSIKDVCFAVGFDSTSSFTGLFKKITGSTPTVYKNRQNLRS</sequence>
<protein>
    <submittedName>
        <fullName evidence="5">Helix-turn-helix transcriptional regulator</fullName>
    </submittedName>
</protein>
<feature type="domain" description="HTH araC/xylS-type" evidence="4">
    <location>
        <begin position="26"/>
        <end position="123"/>
    </location>
</feature>
<dbReference type="PROSITE" id="PS00041">
    <property type="entry name" value="HTH_ARAC_FAMILY_1"/>
    <property type="match status" value="1"/>
</dbReference>
<evidence type="ECO:0000259" key="4">
    <source>
        <dbReference type="PROSITE" id="PS01124"/>
    </source>
</evidence>
<evidence type="ECO:0000313" key="5">
    <source>
        <dbReference type="EMBL" id="QMW04467.1"/>
    </source>
</evidence>
<dbReference type="AlphaFoldDB" id="A0A7G5H025"/>
<dbReference type="PANTHER" id="PTHR43280:SF30">
    <property type="entry name" value="MMSAB OPERON REGULATORY PROTEIN"/>
    <property type="match status" value="1"/>
</dbReference>
<dbReference type="PRINTS" id="PR00032">
    <property type="entry name" value="HTHARAC"/>
</dbReference>
<keyword evidence="2" id="KW-0238">DNA-binding</keyword>
<dbReference type="SMART" id="SM00342">
    <property type="entry name" value="HTH_ARAC"/>
    <property type="match status" value="1"/>
</dbReference>
<evidence type="ECO:0000256" key="2">
    <source>
        <dbReference type="ARBA" id="ARBA00023125"/>
    </source>
</evidence>
<evidence type="ECO:0000313" key="6">
    <source>
        <dbReference type="Proteomes" id="UP000515369"/>
    </source>
</evidence>
<organism evidence="5 6">
    <name type="scientific">Spirosoma foliorum</name>
    <dbReference type="NCBI Taxonomy" id="2710596"/>
    <lineage>
        <taxon>Bacteria</taxon>
        <taxon>Pseudomonadati</taxon>
        <taxon>Bacteroidota</taxon>
        <taxon>Cytophagia</taxon>
        <taxon>Cytophagales</taxon>
        <taxon>Cytophagaceae</taxon>
        <taxon>Spirosoma</taxon>
    </lineage>
</organism>
<dbReference type="KEGG" id="sfol:H3H32_05865"/>
<evidence type="ECO:0000256" key="1">
    <source>
        <dbReference type="ARBA" id="ARBA00023015"/>
    </source>
</evidence>
<dbReference type="RefSeq" id="WP_182461721.1">
    <property type="nucleotide sequence ID" value="NZ_CP059732.1"/>
</dbReference>
<evidence type="ECO:0000256" key="3">
    <source>
        <dbReference type="ARBA" id="ARBA00023163"/>
    </source>
</evidence>
<dbReference type="InterPro" id="IPR009057">
    <property type="entry name" value="Homeodomain-like_sf"/>
</dbReference>
<keyword evidence="1" id="KW-0805">Transcription regulation</keyword>
<keyword evidence="6" id="KW-1185">Reference proteome</keyword>
<dbReference type="GO" id="GO:0043565">
    <property type="term" value="F:sequence-specific DNA binding"/>
    <property type="evidence" value="ECO:0007669"/>
    <property type="project" value="InterPro"/>
</dbReference>
<dbReference type="GO" id="GO:0003700">
    <property type="term" value="F:DNA-binding transcription factor activity"/>
    <property type="evidence" value="ECO:0007669"/>
    <property type="project" value="InterPro"/>
</dbReference>
<dbReference type="EMBL" id="CP059732">
    <property type="protein sequence ID" value="QMW04467.1"/>
    <property type="molecule type" value="Genomic_DNA"/>
</dbReference>
<dbReference type="SUPFAM" id="SSF46689">
    <property type="entry name" value="Homeodomain-like"/>
    <property type="match status" value="2"/>
</dbReference>
<reference evidence="5 6" key="1">
    <citation type="submission" date="2020-07" db="EMBL/GenBank/DDBJ databases">
        <title>Spirosoma foliorum sp. nov., isolated from the leaves on the Nejang mountain Korea, Republic of.</title>
        <authorList>
            <person name="Ho H."/>
            <person name="Lee Y.-J."/>
            <person name="Nurcahyanto D.-A."/>
            <person name="Kim S.-G."/>
        </authorList>
    </citation>
    <scope>NUCLEOTIDE SEQUENCE [LARGE SCALE GENOMIC DNA]</scope>
    <source>
        <strain evidence="5 6">PL0136</strain>
    </source>
</reference>
<dbReference type="Proteomes" id="UP000515369">
    <property type="component" value="Chromosome"/>
</dbReference>
<dbReference type="InterPro" id="IPR018062">
    <property type="entry name" value="HTH_AraC-typ_CS"/>
</dbReference>
<dbReference type="InterPro" id="IPR018060">
    <property type="entry name" value="HTH_AraC"/>
</dbReference>
<dbReference type="PROSITE" id="PS01124">
    <property type="entry name" value="HTH_ARAC_FAMILY_2"/>
    <property type="match status" value="1"/>
</dbReference>
<dbReference type="Gene3D" id="1.10.10.60">
    <property type="entry name" value="Homeodomain-like"/>
    <property type="match status" value="2"/>
</dbReference>
<name>A0A7G5H025_9BACT</name>
<accession>A0A7G5H025</accession>
<dbReference type="InterPro" id="IPR020449">
    <property type="entry name" value="Tscrpt_reg_AraC-type_HTH"/>
</dbReference>
<gene>
    <name evidence="5" type="ORF">H3H32_05865</name>
</gene>